<name>A0A852RF73_9ACTN</name>
<dbReference type="PANTHER" id="PTHR39082:SF1">
    <property type="entry name" value="SCAVENGER RECEPTOR CLASS A MEMBER 3"/>
    <property type="match status" value="1"/>
</dbReference>
<evidence type="ECO:0008006" key="6">
    <source>
        <dbReference type="Google" id="ProtNLM"/>
    </source>
</evidence>
<dbReference type="PANTHER" id="PTHR39082">
    <property type="entry name" value="PHOSPHOLIPASE C-BETA-2-RELATED"/>
    <property type="match status" value="1"/>
</dbReference>
<dbReference type="Gene3D" id="1.10.287.1490">
    <property type="match status" value="1"/>
</dbReference>
<proteinExistence type="predicted"/>
<dbReference type="InterPro" id="IPR052376">
    <property type="entry name" value="Oxidative_Scav/Glycosyltrans"/>
</dbReference>
<gene>
    <name evidence="4" type="ORF">BJ958_000625</name>
</gene>
<keyword evidence="1" id="KW-0175">Coiled coil</keyword>
<evidence type="ECO:0000313" key="4">
    <source>
        <dbReference type="EMBL" id="NYD29079.1"/>
    </source>
</evidence>
<evidence type="ECO:0000259" key="3">
    <source>
        <dbReference type="Pfam" id="PF24481"/>
    </source>
</evidence>
<dbReference type="RefSeq" id="WP_343052545.1">
    <property type="nucleotide sequence ID" value="NZ_BAABEF010000001.1"/>
</dbReference>
<dbReference type="InterPro" id="IPR056003">
    <property type="entry name" value="CT398_CC_hairpin"/>
</dbReference>
<reference evidence="4 5" key="1">
    <citation type="submission" date="2020-07" db="EMBL/GenBank/DDBJ databases">
        <title>Sequencing the genomes of 1000 actinobacteria strains.</title>
        <authorList>
            <person name="Klenk H.-P."/>
        </authorList>
    </citation>
    <scope>NUCLEOTIDE SEQUENCE [LARGE SCALE GENOMIC DNA]</scope>
    <source>
        <strain evidence="4 5">DSM 19082</strain>
    </source>
</reference>
<dbReference type="Proteomes" id="UP000582231">
    <property type="component" value="Unassembled WGS sequence"/>
</dbReference>
<protein>
    <recommendedName>
        <fullName evidence="6">C4-type zinc ribbon domain-containing protein</fullName>
    </recommendedName>
</protein>
<sequence>MNADPAAQLRLLDLQALDSQVDQLRHQRNNPAEAAEIKDLLGKRVDVDGRLRDQRIVVDDLAVAQAKADADVEQVKARRTRDRERMDSGAIADPKALERMQHELESLERRISTLEDEELEVMEQLEEAQSALAELSSAIEDIDGRLGTLTTARDEKVAALDAEIASVAGGRDAIVAEIPEDLLALYEKLRASKGGVGVGALRARQCSGCQLSLDAGELAEIRATPAETVLRHEECQRILVRTPESGL</sequence>
<keyword evidence="5" id="KW-1185">Reference proteome</keyword>
<dbReference type="AlphaFoldDB" id="A0A852RF73"/>
<dbReference type="Pfam" id="PF02591">
    <property type="entry name" value="Zn_ribbon_9"/>
    <property type="match status" value="1"/>
</dbReference>
<evidence type="ECO:0000313" key="5">
    <source>
        <dbReference type="Proteomes" id="UP000582231"/>
    </source>
</evidence>
<dbReference type="EMBL" id="JACCBF010000001">
    <property type="protein sequence ID" value="NYD29079.1"/>
    <property type="molecule type" value="Genomic_DNA"/>
</dbReference>
<feature type="domain" description="C4-type zinc ribbon" evidence="2">
    <location>
        <begin position="206"/>
        <end position="239"/>
    </location>
</feature>
<comment type="caution">
    <text evidence="4">The sequence shown here is derived from an EMBL/GenBank/DDBJ whole genome shotgun (WGS) entry which is preliminary data.</text>
</comment>
<organism evidence="4 5">
    <name type="scientific">Nocardioides kongjuensis</name>
    <dbReference type="NCBI Taxonomy" id="349522"/>
    <lineage>
        <taxon>Bacteria</taxon>
        <taxon>Bacillati</taxon>
        <taxon>Actinomycetota</taxon>
        <taxon>Actinomycetes</taxon>
        <taxon>Propionibacteriales</taxon>
        <taxon>Nocardioidaceae</taxon>
        <taxon>Nocardioides</taxon>
    </lineage>
</organism>
<feature type="domain" description="CT398-like coiled coil hairpin" evidence="3">
    <location>
        <begin position="14"/>
        <end position="194"/>
    </location>
</feature>
<feature type="coiled-coil region" evidence="1">
    <location>
        <begin position="97"/>
        <end position="145"/>
    </location>
</feature>
<dbReference type="Pfam" id="PF24481">
    <property type="entry name" value="CT398_CC"/>
    <property type="match status" value="1"/>
</dbReference>
<evidence type="ECO:0000256" key="1">
    <source>
        <dbReference type="SAM" id="Coils"/>
    </source>
</evidence>
<accession>A0A852RF73</accession>
<dbReference type="InterPro" id="IPR003743">
    <property type="entry name" value="Zf-RING_7"/>
</dbReference>
<evidence type="ECO:0000259" key="2">
    <source>
        <dbReference type="Pfam" id="PF02591"/>
    </source>
</evidence>